<dbReference type="SUPFAM" id="SSF53448">
    <property type="entry name" value="Nucleotide-diphospho-sugar transferases"/>
    <property type="match status" value="1"/>
</dbReference>
<dbReference type="InterPro" id="IPR029044">
    <property type="entry name" value="Nucleotide-diphossugar_trans"/>
</dbReference>
<dbReference type="EC" id="2.7.7.24" evidence="2"/>
<dbReference type="PANTHER" id="PTHR42883:SF2">
    <property type="entry name" value="THYMIDYLYLTRANSFERASE"/>
    <property type="match status" value="1"/>
</dbReference>
<dbReference type="CDD" id="cd04189">
    <property type="entry name" value="G1P_TT_long"/>
    <property type="match status" value="1"/>
</dbReference>
<sequence>MKALILSGGKGTRLRPITHTSAKQLVPIANKPILFYAIEAIVAAGVRDIGIITGETADEVEAAVGDGARFGAEITYINQSAPLGLAHAVLTARSFLGEDPFVMYLGDNLIRQGIVPIVQRFKDSTPDALILLARVPEPQHFGVAELEDGKVTRLVEKPAEPTSNLALVGVYLFNHNVFAAIDAIEYSARGELEITDAIQNMIDSGRRVEPHLIVEPHQAMVATWKDTGRLEDMLEANRIVLDDLPPRMEGTIGAGVRLDGKVILEKGCTLQNCTVRGPAIIGESTHIDDAYIGPYTSIYHGCTIRNAELEHSIVLENSVIEDVDGKIESSLIGKECRIGRSPLRPRAFKLMIGDHSRVELR</sequence>
<dbReference type="Gene3D" id="3.90.550.10">
    <property type="entry name" value="Spore Coat Polysaccharide Biosynthesis Protein SpsA, Chain A"/>
    <property type="match status" value="1"/>
</dbReference>
<comment type="caution">
    <text evidence="2">The sequence shown here is derived from an EMBL/GenBank/DDBJ whole genome shotgun (WGS) entry which is preliminary data.</text>
</comment>
<dbReference type="PANTHER" id="PTHR42883">
    <property type="entry name" value="GLUCOSE-1-PHOSPHATE THYMIDYLTRANSFERASE"/>
    <property type="match status" value="1"/>
</dbReference>
<evidence type="ECO:0000313" key="3">
    <source>
        <dbReference type="Proteomes" id="UP000614410"/>
    </source>
</evidence>
<keyword evidence="2" id="KW-0548">Nucleotidyltransferase</keyword>
<feature type="domain" description="Nucleotidyl transferase" evidence="1">
    <location>
        <begin position="2"/>
        <end position="241"/>
    </location>
</feature>
<accession>A0A934KMU5</accession>
<organism evidence="2 3">
    <name type="scientific">Candidatus Amunia macphersoniae</name>
    <dbReference type="NCBI Taxonomy" id="3127014"/>
    <lineage>
        <taxon>Bacteria</taxon>
        <taxon>Bacillati</taxon>
        <taxon>Candidatus Dormiibacterota</taxon>
        <taxon>Candidatus Dormibacteria</taxon>
        <taxon>Candidatus Aeolococcales</taxon>
        <taxon>Candidatus Aeolococcaceae</taxon>
        <taxon>Candidatus Amunia</taxon>
    </lineage>
</organism>
<keyword evidence="2" id="KW-0808">Transferase</keyword>
<dbReference type="InterPro" id="IPR005835">
    <property type="entry name" value="NTP_transferase_dom"/>
</dbReference>
<name>A0A934KMU5_9BACT</name>
<protein>
    <submittedName>
        <fullName evidence="2">Glucose-1-phosphate thymidylyltransferase</fullName>
        <ecNumber evidence="2">2.7.7.24</ecNumber>
    </submittedName>
</protein>
<reference evidence="2 3" key="1">
    <citation type="submission" date="2020-10" db="EMBL/GenBank/DDBJ databases">
        <title>Ca. Dormibacterota MAGs.</title>
        <authorList>
            <person name="Montgomery K."/>
        </authorList>
    </citation>
    <scope>NUCLEOTIDE SEQUENCE [LARGE SCALE GENOMIC DNA]</scope>
    <source>
        <strain evidence="2">Mitchell_Peninsula_5</strain>
    </source>
</reference>
<dbReference type="Gene3D" id="2.160.10.10">
    <property type="entry name" value="Hexapeptide repeat proteins"/>
    <property type="match status" value="1"/>
</dbReference>
<proteinExistence type="predicted"/>
<dbReference type="GO" id="GO:0008879">
    <property type="term" value="F:glucose-1-phosphate thymidylyltransferase activity"/>
    <property type="evidence" value="ECO:0007669"/>
    <property type="project" value="UniProtKB-EC"/>
</dbReference>
<dbReference type="InterPro" id="IPR005908">
    <property type="entry name" value="G1P_thy_trans_l"/>
</dbReference>
<dbReference type="Proteomes" id="UP000614410">
    <property type="component" value="Unassembled WGS sequence"/>
</dbReference>
<dbReference type="Pfam" id="PF00483">
    <property type="entry name" value="NTP_transferase"/>
    <property type="match status" value="1"/>
</dbReference>
<dbReference type="EMBL" id="JAEKNN010000051">
    <property type="protein sequence ID" value="MBJ7609768.1"/>
    <property type="molecule type" value="Genomic_DNA"/>
</dbReference>
<dbReference type="NCBIfam" id="TIGR01208">
    <property type="entry name" value="rmlA_long"/>
    <property type="match status" value="1"/>
</dbReference>
<evidence type="ECO:0000313" key="2">
    <source>
        <dbReference type="EMBL" id="MBJ7609768.1"/>
    </source>
</evidence>
<dbReference type="AlphaFoldDB" id="A0A934KMU5"/>
<evidence type="ECO:0000259" key="1">
    <source>
        <dbReference type="Pfam" id="PF00483"/>
    </source>
</evidence>
<gene>
    <name evidence="2" type="ORF">JF887_10135</name>
</gene>